<organism evidence="4 6">
    <name type="scientific">Ustilago bromivora</name>
    <dbReference type="NCBI Taxonomy" id="307758"/>
    <lineage>
        <taxon>Eukaryota</taxon>
        <taxon>Fungi</taxon>
        <taxon>Dikarya</taxon>
        <taxon>Basidiomycota</taxon>
        <taxon>Ustilaginomycotina</taxon>
        <taxon>Ustilaginomycetes</taxon>
        <taxon>Ustilaginales</taxon>
        <taxon>Ustilaginaceae</taxon>
        <taxon>Ustilago</taxon>
    </lineage>
</organism>
<feature type="compositionally biased region" description="Polar residues" evidence="2">
    <location>
        <begin position="754"/>
        <end position="767"/>
    </location>
</feature>
<dbReference type="Proteomes" id="UP000658997">
    <property type="component" value="Unassembled WGS sequence"/>
</dbReference>
<dbReference type="PANTHER" id="PTHR31668:SF30">
    <property type="entry name" value="ZN(II)2CYS6 TRANSCRIPTION FACTOR (EUROFUNG)"/>
    <property type="match status" value="1"/>
</dbReference>
<evidence type="ECO:0000313" key="7">
    <source>
        <dbReference type="Proteomes" id="UP000658997"/>
    </source>
</evidence>
<dbReference type="InterPro" id="IPR050797">
    <property type="entry name" value="Carb_Metab_Trans_Reg"/>
</dbReference>
<dbReference type="AlphaFoldDB" id="A0A1K0G299"/>
<dbReference type="GO" id="GO:0008270">
    <property type="term" value="F:zinc ion binding"/>
    <property type="evidence" value="ECO:0007669"/>
    <property type="project" value="InterPro"/>
</dbReference>
<feature type="compositionally biased region" description="Polar residues" evidence="2">
    <location>
        <begin position="70"/>
        <end position="89"/>
    </location>
</feature>
<dbReference type="InterPro" id="IPR001138">
    <property type="entry name" value="Zn2Cys6_DnaBD"/>
</dbReference>
<feature type="region of interest" description="Disordered" evidence="2">
    <location>
        <begin position="701"/>
        <end position="723"/>
    </location>
</feature>
<reference evidence="4" key="1">
    <citation type="submission" date="2016-04" db="EMBL/GenBank/DDBJ databases">
        <authorList>
            <person name="Evans L.H."/>
            <person name="Alamgir A."/>
            <person name="Owens N."/>
            <person name="Weber N.D."/>
            <person name="Virtaneva K."/>
            <person name="Barbian K."/>
            <person name="Babar A."/>
            <person name="Rosenke K."/>
        </authorList>
    </citation>
    <scope>NUCLEOTIDE SEQUENCE</scope>
    <source>
        <strain evidence="4">UB2112</strain>
    </source>
</reference>
<evidence type="ECO:0000313" key="4">
    <source>
        <dbReference type="EMBL" id="SAM81420.1"/>
    </source>
</evidence>
<evidence type="ECO:0000256" key="2">
    <source>
        <dbReference type="SAM" id="MobiDB-lite"/>
    </source>
</evidence>
<feature type="compositionally biased region" description="Polar residues" evidence="2">
    <location>
        <begin position="701"/>
        <end position="717"/>
    </location>
</feature>
<dbReference type="EMBL" id="ULHB01000030">
    <property type="protein sequence ID" value="SYW77912.1"/>
    <property type="molecule type" value="Genomic_DNA"/>
</dbReference>
<protein>
    <recommendedName>
        <fullName evidence="3">Zn(2)-C6 fungal-type domain-containing protein</fullName>
    </recommendedName>
</protein>
<dbReference type="SUPFAM" id="SSF57701">
    <property type="entry name" value="Zn2/Cys6 DNA-binding domain"/>
    <property type="match status" value="1"/>
</dbReference>
<evidence type="ECO:0000313" key="5">
    <source>
        <dbReference type="EMBL" id="SYW77912.1"/>
    </source>
</evidence>
<accession>A0A1K0G299</accession>
<feature type="region of interest" description="Disordered" evidence="2">
    <location>
        <begin position="64"/>
        <end position="132"/>
    </location>
</feature>
<evidence type="ECO:0000313" key="6">
    <source>
        <dbReference type="Proteomes" id="UP000179920"/>
    </source>
</evidence>
<gene>
    <name evidence="5" type="ORF">UBRO2_02104</name>
    <name evidence="4" type="ORF">UBRO_03006</name>
</gene>
<dbReference type="GO" id="GO:0000981">
    <property type="term" value="F:DNA-binding transcription factor activity, RNA polymerase II-specific"/>
    <property type="evidence" value="ECO:0007669"/>
    <property type="project" value="InterPro"/>
</dbReference>
<feature type="region of interest" description="Disordered" evidence="2">
    <location>
        <begin position="753"/>
        <end position="795"/>
    </location>
</feature>
<dbReference type="InterPro" id="IPR036864">
    <property type="entry name" value="Zn2-C6_fun-type_DNA-bd_sf"/>
</dbReference>
<evidence type="ECO:0000256" key="1">
    <source>
        <dbReference type="ARBA" id="ARBA00023242"/>
    </source>
</evidence>
<dbReference type="Gene3D" id="4.10.240.10">
    <property type="entry name" value="Zn(2)-C6 fungal-type DNA-binding domain"/>
    <property type="match status" value="1"/>
</dbReference>
<reference evidence="6" key="2">
    <citation type="submission" date="2016-04" db="EMBL/GenBank/DDBJ databases">
        <authorList>
            <person name="Guldener U."/>
            <person name="Guldener U."/>
        </authorList>
    </citation>
    <scope>NUCLEOTIDE SEQUENCE [LARGE SCALE GENOMIC DNA]</scope>
    <source>
        <strain evidence="6">UB2112</strain>
    </source>
</reference>
<feature type="domain" description="Zn(2)-C6 fungal-type" evidence="3">
    <location>
        <begin position="12"/>
        <end position="55"/>
    </location>
</feature>
<evidence type="ECO:0000259" key="3">
    <source>
        <dbReference type="PROSITE" id="PS50048"/>
    </source>
</evidence>
<dbReference type="Proteomes" id="UP000179920">
    <property type="component" value="Chromosome IV"/>
</dbReference>
<dbReference type="OrthoDB" id="2595934at2759"/>
<keyword evidence="7" id="KW-1185">Reference proteome</keyword>
<name>A0A1K0G299_9BASI</name>
<keyword evidence="1" id="KW-0539">Nucleus</keyword>
<sequence>MGPKKRPLARRSCLKCREKKARCELPDVYVDSSKTPLPTDKQCHRCNVLGIECIVWDGDRKRKPKLDYRSTASPSSSVERGRATSSNESAAKDSGVAHHQTSNTLRAARSADGGGPSAFAAGPSQNADGEQLAASDLSHAQSLLINRQRGWKTLSTTLHTLIERLQRKQMYDNYLKMRIDTPPSTPDIVTFLQPDKMVLMDLQLQDYLVGHPYLPSLTSLHRQQSLSANRPRALLLATMTLLALKGLEDELSSPDARNLSNYVDRLGTQMLLSSPRDIHIVMAFELLLSHEPGLVGTAASQFELDGRGFGLASENLLTCSLRIARELKLDDSITSTQQSSSKGLTHLSLWCCLRSWEALYAFLGQKLTIIDDLDVQFAANAHKLLYNVDEEGQKLPSPPRLQDPNGPTTKSYNEMREFCSSLEKKHGRDGILRSAGRTVICLRVETACCFLSGLRQLQETISDAQLSQEEKHQRYTDLHWETTGRILSVRDRTDEALGVYAGQRLVRLWEQFVHIECAFFSALIGSHHTSCIFSGKLEGSIDATELMRSVRFRLSGAQHISEVGTFGMEMSRALLSGVAQLDRQPVLHRSNSQAQISPRYLQRLPTLLLCAMTVHGARRCLESIAFVLVAWARTSSDASLNITVMEASAQSIRRLSPESSKSNVDTVAQISADYIDEMIEMAQLWQVFYRVYRPVSSLRNDQTSKGVANRGTSTQAEESFESHTVAYADGRSVRAETSAMDFLASAAEAVQGSGALNTDPTRAVNQQVRHKATTESARVPEEASRNHPSANNESMSEEALFWNLPGLEPSHAASTASVTPTPGHSDVMDASMFDACIPFDLEAFLKDVDQLF</sequence>
<proteinExistence type="predicted"/>
<dbReference type="PROSITE" id="PS50048">
    <property type="entry name" value="ZN2_CY6_FUNGAL_2"/>
    <property type="match status" value="1"/>
</dbReference>
<dbReference type="EMBL" id="LT558120">
    <property type="protein sequence ID" value="SAM81420.1"/>
    <property type="molecule type" value="Genomic_DNA"/>
</dbReference>
<dbReference type="PANTHER" id="PTHR31668">
    <property type="entry name" value="GLUCOSE TRANSPORT TRANSCRIPTION REGULATOR RGT1-RELATED-RELATED"/>
    <property type="match status" value="1"/>
</dbReference>
<reference evidence="5" key="3">
    <citation type="submission" date="2018-08" db="EMBL/GenBank/DDBJ databases">
        <authorList>
            <person name="Guldener U."/>
        </authorList>
    </citation>
    <scope>NUCLEOTIDE SEQUENCE</scope>
    <source>
        <strain evidence="5">UB2</strain>
    </source>
</reference>